<dbReference type="InterPro" id="IPR036736">
    <property type="entry name" value="ACP-like_sf"/>
</dbReference>
<evidence type="ECO:0000313" key="6">
    <source>
        <dbReference type="Proteomes" id="UP000587527"/>
    </source>
</evidence>
<dbReference type="SUPFAM" id="SSF47336">
    <property type="entry name" value="ACP-like"/>
    <property type="match status" value="1"/>
</dbReference>
<dbReference type="Gene3D" id="3.40.50.720">
    <property type="entry name" value="NAD(P)-binding Rossmann-like Domain"/>
    <property type="match status" value="1"/>
</dbReference>
<dbReference type="SMART" id="SM00822">
    <property type="entry name" value="PKS_KR"/>
    <property type="match status" value="1"/>
</dbReference>
<dbReference type="GO" id="GO:0005737">
    <property type="term" value="C:cytoplasm"/>
    <property type="evidence" value="ECO:0007669"/>
    <property type="project" value="TreeGrafter"/>
</dbReference>
<dbReference type="SUPFAM" id="SSF54637">
    <property type="entry name" value="Thioesterase/thiol ester dehydrase-isomerase"/>
    <property type="match status" value="1"/>
</dbReference>
<dbReference type="GO" id="GO:0005886">
    <property type="term" value="C:plasma membrane"/>
    <property type="evidence" value="ECO:0007669"/>
    <property type="project" value="TreeGrafter"/>
</dbReference>
<keyword evidence="1" id="KW-0596">Phosphopantetheine</keyword>
<dbReference type="EMBL" id="JACHMN010000002">
    <property type="protein sequence ID" value="MBB5869997.1"/>
    <property type="molecule type" value="Genomic_DNA"/>
</dbReference>
<dbReference type="Pfam" id="PF08659">
    <property type="entry name" value="KR"/>
    <property type="match status" value="1"/>
</dbReference>
<dbReference type="InterPro" id="IPR049900">
    <property type="entry name" value="PKS_mFAS_DH"/>
</dbReference>
<dbReference type="SMART" id="SM00826">
    <property type="entry name" value="PKS_DH"/>
    <property type="match status" value="1"/>
</dbReference>
<dbReference type="CDD" id="cd08953">
    <property type="entry name" value="KR_2_SDR_x"/>
    <property type="match status" value="1"/>
</dbReference>
<dbReference type="InterPro" id="IPR013968">
    <property type="entry name" value="PKS_KR"/>
</dbReference>
<protein>
    <recommendedName>
        <fullName evidence="4">PKS/mFAS DH domain-containing protein</fullName>
    </recommendedName>
</protein>
<evidence type="ECO:0000259" key="4">
    <source>
        <dbReference type="PROSITE" id="PS52019"/>
    </source>
</evidence>
<dbReference type="PANTHER" id="PTHR43775">
    <property type="entry name" value="FATTY ACID SYNTHASE"/>
    <property type="match status" value="1"/>
</dbReference>
<dbReference type="InterPro" id="IPR036291">
    <property type="entry name" value="NAD(P)-bd_dom_sf"/>
</dbReference>
<dbReference type="SUPFAM" id="SSF51735">
    <property type="entry name" value="NAD(P)-binding Rossmann-fold domains"/>
    <property type="match status" value="1"/>
</dbReference>
<reference evidence="5 6" key="1">
    <citation type="submission" date="2020-08" db="EMBL/GenBank/DDBJ databases">
        <title>Sequencing the genomes of 1000 actinobacteria strains.</title>
        <authorList>
            <person name="Klenk H.-P."/>
        </authorList>
    </citation>
    <scope>NUCLEOTIDE SEQUENCE [LARGE SCALE GENOMIC DNA]</scope>
    <source>
        <strain evidence="5 6">DSM 45362</strain>
    </source>
</reference>
<dbReference type="InterPro" id="IPR029069">
    <property type="entry name" value="HotDog_dom_sf"/>
</dbReference>
<dbReference type="GO" id="GO:0006633">
    <property type="term" value="P:fatty acid biosynthetic process"/>
    <property type="evidence" value="ECO:0007669"/>
    <property type="project" value="TreeGrafter"/>
</dbReference>
<evidence type="ECO:0000313" key="5">
    <source>
        <dbReference type="EMBL" id="MBB5869997.1"/>
    </source>
</evidence>
<dbReference type="PANTHER" id="PTHR43775:SF37">
    <property type="entry name" value="SI:DKEY-61P9.11"/>
    <property type="match status" value="1"/>
</dbReference>
<dbReference type="RefSeq" id="WP_184837055.1">
    <property type="nucleotide sequence ID" value="NZ_JACHMN010000002.1"/>
</dbReference>
<dbReference type="InterPro" id="IPR042104">
    <property type="entry name" value="PKS_dehydratase_sf"/>
</dbReference>
<gene>
    <name evidence="5" type="ORF">F4553_003376</name>
</gene>
<dbReference type="Pfam" id="PF14765">
    <property type="entry name" value="PS-DH"/>
    <property type="match status" value="1"/>
</dbReference>
<organism evidence="5 6">
    <name type="scientific">Allocatelliglobosispora scoriae</name>
    <dbReference type="NCBI Taxonomy" id="643052"/>
    <lineage>
        <taxon>Bacteria</taxon>
        <taxon>Bacillati</taxon>
        <taxon>Actinomycetota</taxon>
        <taxon>Actinomycetes</taxon>
        <taxon>Micromonosporales</taxon>
        <taxon>Micromonosporaceae</taxon>
        <taxon>Allocatelliglobosispora</taxon>
    </lineage>
</organism>
<keyword evidence="2" id="KW-0597">Phosphoprotein</keyword>
<dbReference type="PROSITE" id="PS52019">
    <property type="entry name" value="PKS_MFAS_DH"/>
    <property type="match status" value="1"/>
</dbReference>
<evidence type="ECO:0000256" key="3">
    <source>
        <dbReference type="PROSITE-ProRule" id="PRU01363"/>
    </source>
</evidence>
<name>A0A841BLN5_9ACTN</name>
<dbReference type="GO" id="GO:0071770">
    <property type="term" value="P:DIM/DIP cell wall layer assembly"/>
    <property type="evidence" value="ECO:0007669"/>
    <property type="project" value="TreeGrafter"/>
</dbReference>
<comment type="caution">
    <text evidence="5">The sequence shown here is derived from an EMBL/GenBank/DDBJ whole genome shotgun (WGS) entry which is preliminary data.</text>
</comment>
<dbReference type="GO" id="GO:0004312">
    <property type="term" value="F:fatty acid synthase activity"/>
    <property type="evidence" value="ECO:0007669"/>
    <property type="project" value="TreeGrafter"/>
</dbReference>
<accession>A0A841BLN5</accession>
<keyword evidence="6" id="KW-1185">Reference proteome</keyword>
<feature type="domain" description="PKS/mFAS DH" evidence="4">
    <location>
        <begin position="522"/>
        <end position="825"/>
    </location>
</feature>
<dbReference type="InterPro" id="IPR020807">
    <property type="entry name" value="PKS_DH"/>
</dbReference>
<feature type="region of interest" description="N-terminal hotdog fold" evidence="3">
    <location>
        <begin position="522"/>
        <end position="646"/>
    </location>
</feature>
<dbReference type="Gene3D" id="1.10.1200.10">
    <property type="entry name" value="ACP-like"/>
    <property type="match status" value="1"/>
</dbReference>
<dbReference type="AlphaFoldDB" id="A0A841BLN5"/>
<dbReference type="InterPro" id="IPR050091">
    <property type="entry name" value="PKS_NRPS_Biosynth_Enz"/>
</dbReference>
<dbReference type="Proteomes" id="UP000587527">
    <property type="component" value="Unassembled WGS sequence"/>
</dbReference>
<evidence type="ECO:0000256" key="1">
    <source>
        <dbReference type="ARBA" id="ARBA00022450"/>
    </source>
</evidence>
<comment type="caution">
    <text evidence="3">Lacks conserved residue(s) required for the propagation of feature annotation.</text>
</comment>
<dbReference type="InterPro" id="IPR049551">
    <property type="entry name" value="PKS_DH_C"/>
</dbReference>
<proteinExistence type="predicted"/>
<sequence length="1018" mass="106573">MDSTGPESSAGDTLELLSRLIAERVELPLSVVQPDLRLVADLHLSSITVGQLMAQAAAQLGFGAPEVTSSYATATVAELVEALAAIGRDERESATGRADVAGAARWVRAFAAESAPATRPTPRKGPTGGAWRLFADAGHPLAAPLHEALTLAGLGGGVLLCLPSDAGEEQVGLALAAAHAALEDGVERFVLVQHGRGLAGLAKTLHHEAPAVRTTVIDVAPADAVVAELVADVAATAGFADVGYAGDGSRRTPVHRLWRPVSPDRRPKARLGAADVLLATGGGKGITAECALALAVRGGARLALLGRSDPATDAELAANLERFAAAGATVHYVRADLTDPAAVLAALTEVESVLGPVTAILHGAGHNIPATLPGLTAEAFRAALAPKVDGLAAVLDSVRPDRLKLLVTFGSIIGRAGLRGEAHYAVANDWLADATTRFAAAHPDCRTVCLEWSVWSGAGMGERLGVVETLLRDGIVPLAIDDAIEVLRMIVDAPDVPPVLLVTGRAQGLPTLRFPARELPLMRFLDRVLVDYPGVELVVEAVLTPDADPYLADHLLDGDLLFPAVLGMEAMAQVGAAVTGLPGPPVIEGAEFLRPIIVKRRGSTTIRIAAVVDRTGTEAELVIRSEETGFAADHFRARLRYGLSGSPARLPDRSGVPAMATVPVPVSLPIIPPGPGTLPPVPLEPAEDLYDDLLFQGRRFQRLVRYHRVSARDCAADVAGPPEGTDDWFGPFLPPTLLLGDPGQRDAVMHGIQVCVPDATLLPTAVDRIWLAPAGARAGFVTFRAVERHRDGDSYRYDVEVRSGQTVVERWEGLRLQAVRPLSGTGPWVPQLLGPYLQRVLAELIGFGGAVAIEPDADPTRRRQNTALALSRVFDRPVTVRYRPDGRPEVDGGWAVSASHGAGVTLAVAAPHATGCDLEAVIDRGREAWSGLLGRHLGLADLVASEAGESLSVAATRIWSALEALQKAGQLPATPITPAAYGPGRWVLLGAGPWRVATFVTMLRGVPEPVAVAVVTHG</sequence>
<dbReference type="Pfam" id="PF21089">
    <property type="entry name" value="PKS_DH_N"/>
    <property type="match status" value="1"/>
</dbReference>
<dbReference type="Gene3D" id="3.10.129.110">
    <property type="entry name" value="Polyketide synthase dehydratase"/>
    <property type="match status" value="1"/>
</dbReference>
<dbReference type="InterPro" id="IPR049552">
    <property type="entry name" value="PKS_DH_N"/>
</dbReference>
<dbReference type="InterPro" id="IPR057326">
    <property type="entry name" value="KR_dom"/>
</dbReference>
<evidence type="ECO:0000256" key="2">
    <source>
        <dbReference type="ARBA" id="ARBA00022553"/>
    </source>
</evidence>
<feature type="region of interest" description="C-terminal hotdog fold" evidence="3">
    <location>
        <begin position="676"/>
        <end position="825"/>
    </location>
</feature>